<dbReference type="Proteomes" id="UP000283269">
    <property type="component" value="Unassembled WGS sequence"/>
</dbReference>
<dbReference type="SUPFAM" id="SSF48208">
    <property type="entry name" value="Six-hairpin glycosidases"/>
    <property type="match status" value="1"/>
</dbReference>
<dbReference type="OrthoDB" id="10036721at2759"/>
<sequence>MIQPRLTSRIYHFPSYRYNHGYNDDPAYTSHSHGWSSGPTPALAFYVLGLTLTMPQGKTWAISPHVDRSLPAAEGGFKTSFGWFSVKWTTVLSTSAESGGRKAERVLLRIDTPEGTSGHAPG</sequence>
<dbReference type="AlphaFoldDB" id="A0A409XNM4"/>
<dbReference type="InParanoid" id="A0A409XNM4"/>
<protein>
    <recommendedName>
        <fullName evidence="3">Alpha-L-rhamnosidase C-terminal domain-containing protein</fullName>
    </recommendedName>
</protein>
<dbReference type="EMBL" id="NHYD01001060">
    <property type="protein sequence ID" value="PPQ92310.1"/>
    <property type="molecule type" value="Genomic_DNA"/>
</dbReference>
<organism evidence="1 2">
    <name type="scientific">Psilocybe cyanescens</name>
    <dbReference type="NCBI Taxonomy" id="93625"/>
    <lineage>
        <taxon>Eukaryota</taxon>
        <taxon>Fungi</taxon>
        <taxon>Dikarya</taxon>
        <taxon>Basidiomycota</taxon>
        <taxon>Agaricomycotina</taxon>
        <taxon>Agaricomycetes</taxon>
        <taxon>Agaricomycetidae</taxon>
        <taxon>Agaricales</taxon>
        <taxon>Agaricineae</taxon>
        <taxon>Strophariaceae</taxon>
        <taxon>Psilocybe</taxon>
    </lineage>
</organism>
<accession>A0A409XNM4</accession>
<dbReference type="PANTHER" id="PTHR34987">
    <property type="entry name" value="C, PUTATIVE (AFU_ORTHOLOGUE AFUA_3G02880)-RELATED"/>
    <property type="match status" value="1"/>
</dbReference>
<comment type="caution">
    <text evidence="1">The sequence shown here is derived from an EMBL/GenBank/DDBJ whole genome shotgun (WGS) entry which is preliminary data.</text>
</comment>
<proteinExistence type="predicted"/>
<evidence type="ECO:0008006" key="3">
    <source>
        <dbReference type="Google" id="ProtNLM"/>
    </source>
</evidence>
<name>A0A409XNM4_PSICY</name>
<dbReference type="InterPro" id="IPR008928">
    <property type="entry name" value="6-hairpin_glycosidase_sf"/>
</dbReference>
<dbReference type="PANTHER" id="PTHR34987:SF6">
    <property type="entry name" value="ALPHA-L-RHAMNOSIDASE SIX-HAIRPIN GLYCOSIDASE DOMAIN-CONTAINING PROTEIN"/>
    <property type="match status" value="1"/>
</dbReference>
<dbReference type="Gene3D" id="2.60.420.10">
    <property type="entry name" value="Maltose phosphorylase, domain 3"/>
    <property type="match status" value="1"/>
</dbReference>
<gene>
    <name evidence="1" type="ORF">CVT25_008601</name>
</gene>
<dbReference type="GO" id="GO:0005975">
    <property type="term" value="P:carbohydrate metabolic process"/>
    <property type="evidence" value="ECO:0007669"/>
    <property type="project" value="InterPro"/>
</dbReference>
<evidence type="ECO:0000313" key="1">
    <source>
        <dbReference type="EMBL" id="PPQ92310.1"/>
    </source>
</evidence>
<keyword evidence="2" id="KW-1185">Reference proteome</keyword>
<reference evidence="1 2" key="1">
    <citation type="journal article" date="2018" name="Evol. Lett.">
        <title>Horizontal gene cluster transfer increased hallucinogenic mushroom diversity.</title>
        <authorList>
            <person name="Reynolds H.T."/>
            <person name="Vijayakumar V."/>
            <person name="Gluck-Thaler E."/>
            <person name="Korotkin H.B."/>
            <person name="Matheny P.B."/>
            <person name="Slot J.C."/>
        </authorList>
    </citation>
    <scope>NUCLEOTIDE SEQUENCE [LARGE SCALE GENOMIC DNA]</scope>
    <source>
        <strain evidence="1 2">2631</strain>
    </source>
</reference>
<evidence type="ECO:0000313" key="2">
    <source>
        <dbReference type="Proteomes" id="UP000283269"/>
    </source>
</evidence>
<dbReference type="STRING" id="93625.A0A409XNM4"/>